<name>A0A345HV57_9ACTN</name>
<evidence type="ECO:0000313" key="5">
    <source>
        <dbReference type="Proteomes" id="UP000253868"/>
    </source>
</evidence>
<feature type="transmembrane region" description="Helical" evidence="2">
    <location>
        <begin position="127"/>
        <end position="146"/>
    </location>
</feature>
<dbReference type="AlphaFoldDB" id="A0A345HV57"/>
<feature type="domain" description="Phosphatidic acid phosphatase type 2/haloperoxidase" evidence="3">
    <location>
        <begin position="153"/>
        <end position="253"/>
    </location>
</feature>
<evidence type="ECO:0000256" key="2">
    <source>
        <dbReference type="SAM" id="Phobius"/>
    </source>
</evidence>
<dbReference type="SUPFAM" id="SSF48317">
    <property type="entry name" value="Acid phosphatase/Vanadium-dependent haloperoxidase"/>
    <property type="match status" value="1"/>
</dbReference>
<protein>
    <submittedName>
        <fullName evidence="4">Phosphatase PAP2 family protein</fullName>
    </submittedName>
</protein>
<feature type="transmembrane region" description="Helical" evidence="2">
    <location>
        <begin position="73"/>
        <end position="91"/>
    </location>
</feature>
<keyword evidence="2" id="KW-0472">Membrane</keyword>
<evidence type="ECO:0000259" key="3">
    <source>
        <dbReference type="Pfam" id="PF01569"/>
    </source>
</evidence>
<evidence type="ECO:0000313" key="4">
    <source>
        <dbReference type="EMBL" id="AXG80581.1"/>
    </source>
</evidence>
<sequence>MRDTPRSQETAGETDAGHPQRRFGRAFAHITGASGSGSPHRSDGRPPQTPRGVRHTGPYGRPGTPPPVPGRPFSLVSAFSLASLAVLFALVTRQVVAGGPLRAADERLGGALAGRGPRPLTELLADLGSLPVALPVLVAAIGYAVWRGERVRAWAAAGAMAAVPALVVPLKLWTDRPGPFTDATGYYPSGHTATAMVAYGGAALLLAPYAGRRRTLPAAAVLTVATGAGLVLRGYHWPLDVIGSVLLCAMFPLVAGVVAALVRRVRRPRETARPGD</sequence>
<dbReference type="Pfam" id="PF01569">
    <property type="entry name" value="PAP2"/>
    <property type="match status" value="1"/>
</dbReference>
<dbReference type="InterPro" id="IPR000326">
    <property type="entry name" value="PAP2/HPO"/>
</dbReference>
<feature type="transmembrane region" description="Helical" evidence="2">
    <location>
        <begin position="218"/>
        <end position="235"/>
    </location>
</feature>
<proteinExistence type="predicted"/>
<evidence type="ECO:0000256" key="1">
    <source>
        <dbReference type="SAM" id="MobiDB-lite"/>
    </source>
</evidence>
<dbReference type="OrthoDB" id="4870188at2"/>
<accession>A0A345HV57</accession>
<dbReference type="InterPro" id="IPR036938">
    <property type="entry name" value="PAP2/HPO_sf"/>
</dbReference>
<dbReference type="RefSeq" id="WP_114662466.1">
    <property type="nucleotide sequence ID" value="NZ_CP031194.1"/>
</dbReference>
<dbReference type="KEGG" id="spad:DVK44_26145"/>
<dbReference type="Gene3D" id="1.20.144.10">
    <property type="entry name" value="Phosphatidic acid phosphatase type 2/haloperoxidase"/>
    <property type="match status" value="1"/>
</dbReference>
<keyword evidence="5" id="KW-1185">Reference proteome</keyword>
<gene>
    <name evidence="4" type="ORF">DVK44_26145</name>
</gene>
<keyword evidence="2" id="KW-1133">Transmembrane helix</keyword>
<feature type="transmembrane region" description="Helical" evidence="2">
    <location>
        <begin position="153"/>
        <end position="173"/>
    </location>
</feature>
<keyword evidence="2" id="KW-0812">Transmembrane</keyword>
<organism evidence="4 5">
    <name type="scientific">Streptomyces paludis</name>
    <dbReference type="NCBI Taxonomy" id="2282738"/>
    <lineage>
        <taxon>Bacteria</taxon>
        <taxon>Bacillati</taxon>
        <taxon>Actinomycetota</taxon>
        <taxon>Actinomycetes</taxon>
        <taxon>Kitasatosporales</taxon>
        <taxon>Streptomycetaceae</taxon>
        <taxon>Streptomyces</taxon>
    </lineage>
</organism>
<dbReference type="EMBL" id="CP031194">
    <property type="protein sequence ID" value="AXG80581.1"/>
    <property type="molecule type" value="Genomic_DNA"/>
</dbReference>
<feature type="transmembrane region" description="Helical" evidence="2">
    <location>
        <begin position="193"/>
        <end position="211"/>
    </location>
</feature>
<reference evidence="5" key="1">
    <citation type="submission" date="2018-07" db="EMBL/GenBank/DDBJ databases">
        <authorList>
            <person name="Zhao J."/>
        </authorList>
    </citation>
    <scope>NUCLEOTIDE SEQUENCE [LARGE SCALE GENOMIC DNA]</scope>
    <source>
        <strain evidence="5">GSSD-12</strain>
    </source>
</reference>
<dbReference type="Proteomes" id="UP000253868">
    <property type="component" value="Chromosome"/>
</dbReference>
<feature type="transmembrane region" description="Helical" evidence="2">
    <location>
        <begin position="241"/>
        <end position="262"/>
    </location>
</feature>
<feature type="region of interest" description="Disordered" evidence="1">
    <location>
        <begin position="1"/>
        <end position="68"/>
    </location>
</feature>